<keyword evidence="4" id="KW-1185">Reference proteome</keyword>
<gene>
    <name evidence="2" type="primary">aguA</name>
    <name evidence="3" type="ordered locus">Spica_1597</name>
</gene>
<reference evidence="4" key="1">
    <citation type="journal article" date="2013" name="Stand. Genomic Sci.">
        <title>Genome sequence of the thermophilic fresh-water bacterium Spirochaeta caldaria type strain (H1(T)), reclassification of Spirochaeta caldaria, Spirochaeta stenostrepta, and Spirochaeta zuelzerae in the genus Treponema as Treponema caldaria comb. nov., Treponema stenostrepta comb. nov., and Treponema zuelzerae comb. nov., and emendation of the genus Treponema.</title>
        <authorList>
            <person name="Abt B."/>
            <person name="Goker M."/>
            <person name="Scheuner C."/>
            <person name="Han C."/>
            <person name="Lu M."/>
            <person name="Misra M."/>
            <person name="Lapidus A."/>
            <person name="Nolan M."/>
            <person name="Lucas S."/>
            <person name="Hammon N."/>
            <person name="Deshpande S."/>
            <person name="Cheng J.F."/>
            <person name="Tapia R."/>
            <person name="Goodwin L.A."/>
            <person name="Pitluck S."/>
            <person name="Liolios K."/>
            <person name="Pagani I."/>
            <person name="Ivanova N."/>
            <person name="Mavromatis K."/>
            <person name="Mikhailova N."/>
            <person name="Huntemann M."/>
            <person name="Pati A."/>
            <person name="Chen A."/>
            <person name="Palaniappan K."/>
            <person name="Land M."/>
            <person name="Hauser L."/>
            <person name="Jeffries C.D."/>
            <person name="Rohde M."/>
            <person name="Spring S."/>
            <person name="Gronow S."/>
            <person name="Detter J.C."/>
            <person name="Bristow J."/>
            <person name="Eisen J.A."/>
            <person name="Markowitz V."/>
            <person name="Hugenholtz P."/>
            <person name="Kyrpides N.C."/>
            <person name="Woyke T."/>
            <person name="Klenk H.P."/>
        </authorList>
    </citation>
    <scope>NUCLEOTIDE SEQUENCE</scope>
    <source>
        <strain evidence="4">ATCC 51460 / DSM 7334 / H1</strain>
    </source>
</reference>
<dbReference type="InterPro" id="IPR017754">
    <property type="entry name" value="Agmatine_deiminase"/>
</dbReference>
<evidence type="ECO:0000313" key="4">
    <source>
        <dbReference type="Proteomes" id="UP000000503"/>
    </source>
</evidence>
<dbReference type="Pfam" id="PF04371">
    <property type="entry name" value="PAD_porph"/>
    <property type="match status" value="1"/>
</dbReference>
<dbReference type="HOGENOM" id="CLU_037682_0_0_12"/>
<comment type="similarity">
    <text evidence="2">Belongs to the agmatine deiminase family.</text>
</comment>
<dbReference type="PANTHER" id="PTHR31377">
    <property type="entry name" value="AGMATINE DEIMINASE-RELATED"/>
    <property type="match status" value="1"/>
</dbReference>
<comment type="catalytic activity">
    <reaction evidence="2">
        <text>agmatine + H2O = N-carbamoylputrescine + NH4(+)</text>
        <dbReference type="Rhea" id="RHEA:18037"/>
        <dbReference type="ChEBI" id="CHEBI:15377"/>
        <dbReference type="ChEBI" id="CHEBI:28938"/>
        <dbReference type="ChEBI" id="CHEBI:58145"/>
        <dbReference type="ChEBI" id="CHEBI:58318"/>
        <dbReference type="EC" id="3.5.3.12"/>
    </reaction>
</comment>
<dbReference type="Proteomes" id="UP000000503">
    <property type="component" value="Chromosome"/>
</dbReference>
<dbReference type="STRING" id="744872.Spica_1597"/>
<dbReference type="Gene3D" id="3.75.10.10">
    <property type="entry name" value="L-arginine/glycine Amidinotransferase, Chain A"/>
    <property type="match status" value="1"/>
</dbReference>
<dbReference type="PANTHER" id="PTHR31377:SF0">
    <property type="entry name" value="AGMATINE DEIMINASE-RELATED"/>
    <property type="match status" value="1"/>
</dbReference>
<dbReference type="AlphaFoldDB" id="F8F0N3"/>
<accession>F8F0N3</accession>
<evidence type="ECO:0000256" key="1">
    <source>
        <dbReference type="ARBA" id="ARBA00022801"/>
    </source>
</evidence>
<dbReference type="EMBL" id="CP002868">
    <property type="protein sequence ID" value="AEJ19740.1"/>
    <property type="molecule type" value="Genomic_DNA"/>
</dbReference>
<dbReference type="RefSeq" id="WP_013969049.1">
    <property type="nucleotide sequence ID" value="NC_015732.1"/>
</dbReference>
<sequence>MKTINTSTLRTPREDDFWMPPEWFPREGTLMSWPVRIEAWLDGLEEAREGYVEVARAIAEFEQLYMIARSSVDAKGYVPYDDARKRLPASVEVWDFPHDDSWVRDNGPTILVHKDGRRAGVNWQFNAWGKKYHPYEADNELAPRILEKLGLPRYDAPLILEGGSIHVDGEGTLLTTEECLLAKNRNPSLSKETIEAYLRSYLSVSTVIWLDRGLWGDETDGHVDNLACFVEPGRVLIQVAADPDSPNMPNSKKNLTILEEGRDARGRKLEFVTIPEPPRRTCRGESLTLSYINFYPVSGGLIVPVFGKDGDAEMKKADDRALGILREQYPERKIVPIDGMKIIKGGGNVHCITQQIPKGIKEQS</sequence>
<dbReference type="GO" id="GO:0009446">
    <property type="term" value="P:putrescine biosynthetic process"/>
    <property type="evidence" value="ECO:0007669"/>
    <property type="project" value="InterPro"/>
</dbReference>
<dbReference type="HAMAP" id="MF_01841">
    <property type="entry name" value="Agmatine_deimin"/>
    <property type="match status" value="1"/>
</dbReference>
<evidence type="ECO:0000256" key="2">
    <source>
        <dbReference type="HAMAP-Rule" id="MF_01841"/>
    </source>
</evidence>
<proteinExistence type="inferred from homology"/>
<evidence type="ECO:0000313" key="3">
    <source>
        <dbReference type="EMBL" id="AEJ19740.1"/>
    </source>
</evidence>
<protein>
    <recommendedName>
        <fullName evidence="2">Putative agmatine deiminase</fullName>
        <ecNumber evidence="2">3.5.3.12</ecNumber>
    </recommendedName>
    <alternativeName>
        <fullName evidence="2">Agmatine iminohydrolase</fullName>
    </alternativeName>
</protein>
<dbReference type="KEGG" id="scd:Spica_1597"/>
<dbReference type="SUPFAM" id="SSF55909">
    <property type="entry name" value="Pentein"/>
    <property type="match status" value="1"/>
</dbReference>
<name>F8F0N3_GRAC1</name>
<feature type="active site" description="Amidino-cysteine intermediate" evidence="2">
    <location>
        <position position="351"/>
    </location>
</feature>
<dbReference type="GO" id="GO:0004668">
    <property type="term" value="F:protein-arginine deiminase activity"/>
    <property type="evidence" value="ECO:0007669"/>
    <property type="project" value="InterPro"/>
</dbReference>
<dbReference type="GO" id="GO:0047632">
    <property type="term" value="F:agmatine deiminase activity"/>
    <property type="evidence" value="ECO:0007669"/>
    <property type="project" value="UniProtKB-UniRule"/>
</dbReference>
<dbReference type="EC" id="3.5.3.12" evidence="2"/>
<organism evidence="3 4">
    <name type="scientific">Gracilinema caldarium (strain ATCC 51460 / DSM 7334 / H1)</name>
    <name type="common">Treponema caldarium</name>
    <dbReference type="NCBI Taxonomy" id="744872"/>
    <lineage>
        <taxon>Bacteria</taxon>
        <taxon>Pseudomonadati</taxon>
        <taxon>Spirochaetota</taxon>
        <taxon>Spirochaetia</taxon>
        <taxon>Spirochaetales</taxon>
        <taxon>Breznakiellaceae</taxon>
        <taxon>Gracilinema</taxon>
    </lineage>
</organism>
<keyword evidence="1 2" id="KW-0378">Hydrolase</keyword>
<dbReference type="eggNOG" id="COG2957">
    <property type="taxonomic scope" value="Bacteria"/>
</dbReference>
<dbReference type="InterPro" id="IPR007466">
    <property type="entry name" value="Peptidyl-Arg-deiminase_porph"/>
</dbReference>